<dbReference type="Pfam" id="PF13749">
    <property type="entry name" value="HATPase_c_4"/>
    <property type="match status" value="1"/>
</dbReference>
<evidence type="ECO:0000313" key="4">
    <source>
        <dbReference type="Proteomes" id="UP000253383"/>
    </source>
</evidence>
<dbReference type="AlphaFoldDB" id="A0A368JK11"/>
<dbReference type="PANTHER" id="PTHR30595:SF6">
    <property type="entry name" value="SCHLAFEN ALBA-2 DOMAIN-CONTAINING PROTEIN"/>
    <property type="match status" value="1"/>
</dbReference>
<feature type="domain" description="Schlafen AlbA-2" evidence="1">
    <location>
        <begin position="15"/>
        <end position="122"/>
    </location>
</feature>
<evidence type="ECO:0000259" key="1">
    <source>
        <dbReference type="Pfam" id="PF04326"/>
    </source>
</evidence>
<evidence type="ECO:0000259" key="2">
    <source>
        <dbReference type="Pfam" id="PF08279"/>
    </source>
</evidence>
<dbReference type="Pfam" id="PF08279">
    <property type="entry name" value="HTH_11"/>
    <property type="match status" value="1"/>
</dbReference>
<sequence length="510" mass="58389">MTEIDRIAQFLRQGEGLTVEFKEARTDLPKSLFETICAFLNREGGTILLGVSDDGTLVGVDPGKVNKLTKEIVTQANSTEKLSPICMLFPETIEIEGKLIVYIPIPPGSQIHRTKNYPYDRSADGDFRVTDSETLRLMYLRKVSYFSENQVFPHLTLDDFDRTTIQRARQLAQVFRDRQHPWGTMNDEEMLRSAGLWQRDPQSTSSPFREGYTLAAVLLFGTPQTLLTTLPQFFVDALLRRVDEDRYDDRDYIRDNLFNTYDRLIEFVSKHLYDPFYLEGAQRISIRGVIFREVIVNLLVHREYSSGFTARMMIYRDRVVFENPNRAFYQGLLDPDTFSPRTKNPTLANFFKETGFMDQLGSGIRNVTKYMGAYANGQSAQFIEGDMFRTIIPLDEILMSTNVQTADHSYHFSQSTEIKPSSVDDAVNDAVNDAVKAAISDTVRKRLKEELHFIYQYQGISLGTLKDVFKISRETAQRDMALLREAGLVVFEGAPKSGRYVLTDFAQLKL</sequence>
<dbReference type="InterPro" id="IPR038461">
    <property type="entry name" value="Schlafen_AlbA_2_dom_sf"/>
</dbReference>
<proteinExistence type="predicted"/>
<organism evidence="3 4">
    <name type="scientific">Larkinella punicea</name>
    <dbReference type="NCBI Taxonomy" id="2315727"/>
    <lineage>
        <taxon>Bacteria</taxon>
        <taxon>Pseudomonadati</taxon>
        <taxon>Bacteroidota</taxon>
        <taxon>Cytophagia</taxon>
        <taxon>Cytophagales</taxon>
        <taxon>Spirosomataceae</taxon>
        <taxon>Larkinella</taxon>
    </lineage>
</organism>
<dbReference type="InterPro" id="IPR038475">
    <property type="entry name" value="RecG_C_sf"/>
</dbReference>
<reference evidence="3 4" key="1">
    <citation type="submission" date="2018-07" db="EMBL/GenBank/DDBJ databases">
        <title>Genome analysis of Larkinella rosea.</title>
        <authorList>
            <person name="Zhou Z."/>
            <person name="Wang G."/>
        </authorList>
    </citation>
    <scope>NUCLEOTIDE SEQUENCE [LARGE SCALE GENOMIC DNA]</scope>
    <source>
        <strain evidence="4">zzj9</strain>
    </source>
</reference>
<gene>
    <name evidence="3" type="ORF">DUE52_23490</name>
</gene>
<keyword evidence="4" id="KW-1185">Reference proteome</keyword>
<dbReference type="Gene3D" id="3.30.950.30">
    <property type="entry name" value="Schlafen, AAA domain"/>
    <property type="match status" value="1"/>
</dbReference>
<accession>A0A368JK11</accession>
<name>A0A368JK11_9BACT</name>
<feature type="domain" description="Helix-turn-helix type 11" evidence="2">
    <location>
        <begin position="446"/>
        <end position="497"/>
    </location>
</feature>
<dbReference type="Pfam" id="PF04326">
    <property type="entry name" value="SLFN_AlbA_2"/>
    <property type="match status" value="1"/>
</dbReference>
<dbReference type="InterPro" id="IPR007421">
    <property type="entry name" value="Schlafen_AlbA_2_dom"/>
</dbReference>
<dbReference type="InterPro" id="IPR013196">
    <property type="entry name" value="HTH_11"/>
</dbReference>
<dbReference type="Gene3D" id="3.30.565.60">
    <property type="match status" value="1"/>
</dbReference>
<dbReference type="RefSeq" id="WP_114408511.1">
    <property type="nucleotide sequence ID" value="NZ_QOWE01000022.1"/>
</dbReference>
<dbReference type="InterPro" id="IPR036390">
    <property type="entry name" value="WH_DNA-bd_sf"/>
</dbReference>
<dbReference type="PANTHER" id="PTHR30595">
    <property type="entry name" value="GLPR-RELATED TRANSCRIPTIONAL REPRESSOR"/>
    <property type="match status" value="1"/>
</dbReference>
<comment type="caution">
    <text evidence="3">The sequence shown here is derived from an EMBL/GenBank/DDBJ whole genome shotgun (WGS) entry which is preliminary data.</text>
</comment>
<dbReference type="Proteomes" id="UP000253383">
    <property type="component" value="Unassembled WGS sequence"/>
</dbReference>
<dbReference type="OrthoDB" id="9807907at2"/>
<protein>
    <submittedName>
        <fullName evidence="3">HTH domain-containing protein</fullName>
    </submittedName>
</protein>
<dbReference type="EMBL" id="QOWE01000022">
    <property type="protein sequence ID" value="RCR67024.1"/>
    <property type="molecule type" value="Genomic_DNA"/>
</dbReference>
<evidence type="ECO:0000313" key="3">
    <source>
        <dbReference type="EMBL" id="RCR67024.1"/>
    </source>
</evidence>
<dbReference type="SUPFAM" id="SSF46785">
    <property type="entry name" value="Winged helix' DNA-binding domain"/>
    <property type="match status" value="1"/>
</dbReference>